<proteinExistence type="predicted"/>
<dbReference type="EMBL" id="KQ235620">
    <property type="protein sequence ID" value="KMZ96388.1"/>
    <property type="molecule type" value="Genomic_DNA"/>
</dbReference>
<organism evidence="2 3">
    <name type="scientific">Plasmodium vivax North Korean</name>
    <dbReference type="NCBI Taxonomy" id="1035514"/>
    <lineage>
        <taxon>Eukaryota</taxon>
        <taxon>Sar</taxon>
        <taxon>Alveolata</taxon>
        <taxon>Apicomplexa</taxon>
        <taxon>Aconoidasida</taxon>
        <taxon>Haemosporida</taxon>
        <taxon>Plasmodiidae</taxon>
        <taxon>Plasmodium</taxon>
        <taxon>Plasmodium (Plasmodium)</taxon>
    </lineage>
</organism>
<dbReference type="OrthoDB" id="389093at2759"/>
<evidence type="ECO:0000313" key="2">
    <source>
        <dbReference type="EMBL" id="KMZ96388.1"/>
    </source>
</evidence>
<evidence type="ECO:0000313" key="3">
    <source>
        <dbReference type="Proteomes" id="UP000053239"/>
    </source>
</evidence>
<sequence length="167" mass="19270">MKNIFMQLFSITNFSTIKKEQFKISEDCSLLKFFSYFPEITCPEETKTENLKPSSCECQETQLLIQKTDCPAAEVEEIVKIPKSSPSTSPPQIVVPAILTFIGTLFLCYLLYNFTPIGSLLYTRIKKKNIYKNQEKGIIPEAFIKKRNDDYYQNSRTTGNYISYDPL</sequence>
<name>A0A0J9W6Y6_PLAVI</name>
<reference evidence="2 3" key="1">
    <citation type="submission" date="2011-09" db="EMBL/GenBank/DDBJ databases">
        <title>The Genome Sequence of Plasmodium vivax North Korean.</title>
        <authorList>
            <consortium name="The Broad Institute Genome Sequencing Platform"/>
            <consortium name="The Broad Institute Genome Sequencing Center for Infectious Disease"/>
            <person name="Neafsey D."/>
            <person name="Carlton J."/>
            <person name="Barnwell J."/>
            <person name="Collins W."/>
            <person name="Escalante A."/>
            <person name="Mullikin J."/>
            <person name="Saul A."/>
            <person name="Guigo R."/>
            <person name="Camara F."/>
            <person name="Young S.K."/>
            <person name="Zeng Q."/>
            <person name="Gargeya S."/>
            <person name="Fitzgerald M."/>
            <person name="Haas B."/>
            <person name="Abouelleil A."/>
            <person name="Alvarado L."/>
            <person name="Arachchi H.M."/>
            <person name="Berlin A."/>
            <person name="Brown A."/>
            <person name="Chapman S.B."/>
            <person name="Chen Z."/>
            <person name="Dunbar C."/>
            <person name="Freedman E."/>
            <person name="Gearin G."/>
            <person name="Gellesch M."/>
            <person name="Goldberg J."/>
            <person name="Griggs A."/>
            <person name="Gujja S."/>
            <person name="Heiman D."/>
            <person name="Howarth C."/>
            <person name="Larson L."/>
            <person name="Lui A."/>
            <person name="MacDonald P.J.P."/>
            <person name="Montmayeur A."/>
            <person name="Murphy C."/>
            <person name="Neiman D."/>
            <person name="Pearson M."/>
            <person name="Priest M."/>
            <person name="Roberts A."/>
            <person name="Saif S."/>
            <person name="Shea T."/>
            <person name="Shenoy N."/>
            <person name="Sisk P."/>
            <person name="Stolte C."/>
            <person name="Sykes S."/>
            <person name="Wortman J."/>
            <person name="Nusbaum C."/>
            <person name="Birren B."/>
        </authorList>
    </citation>
    <scope>NUCLEOTIDE SEQUENCE [LARGE SCALE GENOMIC DNA]</scope>
    <source>
        <strain evidence="2 3">North Korean</strain>
    </source>
</reference>
<dbReference type="Proteomes" id="UP000053239">
    <property type="component" value="Unassembled WGS sequence"/>
</dbReference>
<protein>
    <recommendedName>
        <fullName evidence="4">VIR protein</fullName>
    </recommendedName>
</protein>
<keyword evidence="1" id="KW-0472">Membrane</keyword>
<accession>A0A0J9W6Y6</accession>
<gene>
    <name evidence="2" type="ORF">PVNG_06467</name>
</gene>
<feature type="transmembrane region" description="Helical" evidence="1">
    <location>
        <begin position="93"/>
        <end position="112"/>
    </location>
</feature>
<dbReference type="Pfam" id="PF05795">
    <property type="entry name" value="Plasmodium_Vir"/>
    <property type="match status" value="1"/>
</dbReference>
<dbReference type="AlphaFoldDB" id="A0A0J9W6Y6"/>
<keyword evidence="1" id="KW-1133">Transmembrane helix</keyword>
<evidence type="ECO:0000256" key="1">
    <source>
        <dbReference type="SAM" id="Phobius"/>
    </source>
</evidence>
<dbReference type="InterPro" id="IPR008780">
    <property type="entry name" value="Plasmodium_Vir"/>
</dbReference>
<evidence type="ECO:0008006" key="4">
    <source>
        <dbReference type="Google" id="ProtNLM"/>
    </source>
</evidence>
<keyword evidence="1" id="KW-0812">Transmembrane</keyword>